<evidence type="ECO:0000259" key="4">
    <source>
        <dbReference type="Pfam" id="PF22725"/>
    </source>
</evidence>
<dbReference type="PANTHER" id="PTHR22604">
    <property type="entry name" value="OXIDOREDUCTASES"/>
    <property type="match status" value="1"/>
</dbReference>
<dbReference type="SUPFAM" id="SSF55347">
    <property type="entry name" value="Glyceraldehyde-3-phosphate dehydrogenase-like, C-terminal domain"/>
    <property type="match status" value="1"/>
</dbReference>
<comment type="similarity">
    <text evidence="1">Belongs to the Gfo/Idh/MocA family.</text>
</comment>
<dbReference type="InterPro" id="IPR036291">
    <property type="entry name" value="NAD(P)-bd_dom_sf"/>
</dbReference>
<dbReference type="AlphaFoldDB" id="A0A975F5N3"/>
<dbReference type="Proteomes" id="UP000671908">
    <property type="component" value="Chromosome"/>
</dbReference>
<dbReference type="Pfam" id="PF01408">
    <property type="entry name" value="GFO_IDH_MocA"/>
    <property type="match status" value="1"/>
</dbReference>
<evidence type="ECO:0000313" key="6">
    <source>
        <dbReference type="Proteomes" id="UP000671908"/>
    </source>
</evidence>
<dbReference type="Pfam" id="PF22725">
    <property type="entry name" value="GFO_IDH_MocA_C3"/>
    <property type="match status" value="1"/>
</dbReference>
<keyword evidence="2" id="KW-0560">Oxidoreductase</keyword>
<accession>A0A975F5N3</accession>
<evidence type="ECO:0000256" key="1">
    <source>
        <dbReference type="ARBA" id="ARBA00010928"/>
    </source>
</evidence>
<keyword evidence="6" id="KW-1185">Reference proteome</keyword>
<gene>
    <name evidence="5" type="ORF">HRQ91_06710</name>
</gene>
<feature type="domain" description="GFO/IDH/MocA-like oxidoreductase" evidence="4">
    <location>
        <begin position="138"/>
        <end position="247"/>
    </location>
</feature>
<dbReference type="EMBL" id="CP054142">
    <property type="protein sequence ID" value="QTQ15154.1"/>
    <property type="molecule type" value="Genomic_DNA"/>
</dbReference>
<sequence>MSMGIIGAGRIAETMATTVRRMNETGDESVRLYGIASRDFNKAKEFAERHGIEKAFGSYEQMLRDPKPDLIYIATPHSHHFEHALLCLENGKHVLCEKAFTANADQAKNLIDIAEKKGLLITEAIWTRYEPSRKIIDDVIASNIVGEARMLTANLGYPIMHKERIVRPELAGGALLDVGVYALNFAVMAFGHPDEIHAVCQKSDTGVDINDSYTLVYKEKGRMAILCAGASAVSDRYGMIHCTKGFIQVENINNPQKVFVFDKKYELIKEIEVPPQLTGFEYEVAETVEAIESGKTECPSMPHKETVYMMEMMDDIRKKTGIVYPFEN</sequence>
<dbReference type="SUPFAM" id="SSF51735">
    <property type="entry name" value="NAD(P)-binding Rossmann-fold domains"/>
    <property type="match status" value="1"/>
</dbReference>
<dbReference type="InterPro" id="IPR050984">
    <property type="entry name" value="Gfo/Idh/MocA_domain"/>
</dbReference>
<dbReference type="GO" id="GO:0016491">
    <property type="term" value="F:oxidoreductase activity"/>
    <property type="evidence" value="ECO:0007669"/>
    <property type="project" value="UniProtKB-KW"/>
</dbReference>
<dbReference type="InterPro" id="IPR055170">
    <property type="entry name" value="GFO_IDH_MocA-like_dom"/>
</dbReference>
<dbReference type="Gene3D" id="3.30.360.10">
    <property type="entry name" value="Dihydrodipicolinate Reductase, domain 2"/>
    <property type="match status" value="1"/>
</dbReference>
<dbReference type="KEGG" id="tpav:HRQ91_06710"/>
<proteinExistence type="inferred from homology"/>
<dbReference type="PANTHER" id="PTHR22604:SF105">
    <property type="entry name" value="TRANS-1,2-DIHYDROBENZENE-1,2-DIOL DEHYDROGENASE"/>
    <property type="match status" value="1"/>
</dbReference>
<dbReference type="Gene3D" id="3.40.50.720">
    <property type="entry name" value="NAD(P)-binding Rossmann-like Domain"/>
    <property type="match status" value="1"/>
</dbReference>
<name>A0A975F5N3_9SPIR</name>
<organism evidence="5 6">
    <name type="scientific">Treponema parvum</name>
    <dbReference type="NCBI Taxonomy" id="138851"/>
    <lineage>
        <taxon>Bacteria</taxon>
        <taxon>Pseudomonadati</taxon>
        <taxon>Spirochaetota</taxon>
        <taxon>Spirochaetia</taxon>
        <taxon>Spirochaetales</taxon>
        <taxon>Treponemataceae</taxon>
        <taxon>Treponema</taxon>
    </lineage>
</organism>
<protein>
    <submittedName>
        <fullName evidence="5">Gfo/Idh/MocA family oxidoreductase</fullName>
    </submittedName>
</protein>
<evidence type="ECO:0000259" key="3">
    <source>
        <dbReference type="Pfam" id="PF01408"/>
    </source>
</evidence>
<reference evidence="5 6" key="1">
    <citation type="journal article" date="2021" name="Microbiol. Resour. Announc.">
        <title>Complete Genome Sequences of Three Human Oral Treponema parvum Isolates.</title>
        <authorList>
            <person name="Zeng H."/>
            <person name="Watt R.M."/>
        </authorList>
    </citation>
    <scope>NUCLEOTIDE SEQUENCE [LARGE SCALE GENOMIC DNA]</scope>
    <source>
        <strain evidence="5 6">ATCC 700770</strain>
    </source>
</reference>
<dbReference type="InterPro" id="IPR000683">
    <property type="entry name" value="Gfo/Idh/MocA-like_OxRdtase_N"/>
</dbReference>
<dbReference type="GO" id="GO:0000166">
    <property type="term" value="F:nucleotide binding"/>
    <property type="evidence" value="ECO:0007669"/>
    <property type="project" value="InterPro"/>
</dbReference>
<evidence type="ECO:0000313" key="5">
    <source>
        <dbReference type="EMBL" id="QTQ15154.1"/>
    </source>
</evidence>
<evidence type="ECO:0000256" key="2">
    <source>
        <dbReference type="ARBA" id="ARBA00023002"/>
    </source>
</evidence>
<feature type="domain" description="Gfo/Idh/MocA-like oxidoreductase N-terminal" evidence="3">
    <location>
        <begin position="2"/>
        <end position="121"/>
    </location>
</feature>